<feature type="region of interest" description="Disordered" evidence="1">
    <location>
        <begin position="204"/>
        <end position="233"/>
    </location>
</feature>
<feature type="compositionally biased region" description="Basic and acidic residues" evidence="1">
    <location>
        <begin position="73"/>
        <end position="85"/>
    </location>
</feature>
<feature type="region of interest" description="Disordered" evidence="1">
    <location>
        <begin position="578"/>
        <end position="598"/>
    </location>
</feature>
<reference evidence="3 4" key="1">
    <citation type="journal article" date="2016" name="Mol. Biol. Evol.">
        <title>Comparative Genomics of Early-Diverging Mushroom-Forming Fungi Provides Insights into the Origins of Lignocellulose Decay Capabilities.</title>
        <authorList>
            <person name="Nagy L.G."/>
            <person name="Riley R."/>
            <person name="Tritt A."/>
            <person name="Adam C."/>
            <person name="Daum C."/>
            <person name="Floudas D."/>
            <person name="Sun H."/>
            <person name="Yadav J.S."/>
            <person name="Pangilinan J."/>
            <person name="Larsson K.H."/>
            <person name="Matsuura K."/>
            <person name="Barry K."/>
            <person name="Labutti K."/>
            <person name="Kuo R."/>
            <person name="Ohm R.A."/>
            <person name="Bhattacharya S.S."/>
            <person name="Shirouzu T."/>
            <person name="Yoshinaga Y."/>
            <person name="Martin F.M."/>
            <person name="Grigoriev I.V."/>
            <person name="Hibbett D.S."/>
        </authorList>
    </citation>
    <scope>NUCLEOTIDE SEQUENCE [LARGE SCALE GENOMIC DNA]</scope>
    <source>
        <strain evidence="3 4">TUFC12733</strain>
    </source>
</reference>
<dbReference type="SUPFAM" id="SSF55277">
    <property type="entry name" value="GYF domain"/>
    <property type="match status" value="1"/>
</dbReference>
<dbReference type="AlphaFoldDB" id="A0A167RB71"/>
<feature type="compositionally biased region" description="Low complexity" evidence="1">
    <location>
        <begin position="512"/>
        <end position="522"/>
    </location>
</feature>
<dbReference type="Gene3D" id="3.30.1490.40">
    <property type="match status" value="1"/>
</dbReference>
<dbReference type="SMART" id="SM00444">
    <property type="entry name" value="GYF"/>
    <property type="match status" value="1"/>
</dbReference>
<feature type="region of interest" description="Disordered" evidence="1">
    <location>
        <begin position="512"/>
        <end position="562"/>
    </location>
</feature>
<evidence type="ECO:0000313" key="4">
    <source>
        <dbReference type="Proteomes" id="UP000076738"/>
    </source>
</evidence>
<feature type="compositionally biased region" description="Basic and acidic residues" evidence="1">
    <location>
        <begin position="847"/>
        <end position="856"/>
    </location>
</feature>
<dbReference type="PANTHER" id="PTHR14445">
    <property type="entry name" value="GRB10 INTERACTING GYF PROTEIN"/>
    <property type="match status" value="1"/>
</dbReference>
<evidence type="ECO:0000256" key="1">
    <source>
        <dbReference type="SAM" id="MobiDB-lite"/>
    </source>
</evidence>
<dbReference type="PROSITE" id="PS50829">
    <property type="entry name" value="GYF"/>
    <property type="match status" value="1"/>
</dbReference>
<evidence type="ECO:0000313" key="3">
    <source>
        <dbReference type="EMBL" id="KZP00737.1"/>
    </source>
</evidence>
<feature type="region of interest" description="Disordered" evidence="1">
    <location>
        <begin position="826"/>
        <end position="856"/>
    </location>
</feature>
<dbReference type="GO" id="GO:0005829">
    <property type="term" value="C:cytosol"/>
    <property type="evidence" value="ECO:0007669"/>
    <property type="project" value="TreeGrafter"/>
</dbReference>
<feature type="region of interest" description="Disordered" evidence="1">
    <location>
        <begin position="1"/>
        <end position="179"/>
    </location>
</feature>
<dbReference type="InterPro" id="IPR003169">
    <property type="entry name" value="GYF"/>
</dbReference>
<feature type="compositionally biased region" description="Low complexity" evidence="1">
    <location>
        <begin position="219"/>
        <end position="230"/>
    </location>
</feature>
<feature type="domain" description="GYF" evidence="2">
    <location>
        <begin position="232"/>
        <end position="287"/>
    </location>
</feature>
<feature type="region of interest" description="Disordered" evidence="1">
    <location>
        <begin position="430"/>
        <end position="458"/>
    </location>
</feature>
<feature type="compositionally biased region" description="Polar residues" evidence="1">
    <location>
        <begin position="154"/>
        <end position="164"/>
    </location>
</feature>
<dbReference type="EMBL" id="KV417268">
    <property type="protein sequence ID" value="KZP00737.1"/>
    <property type="molecule type" value="Genomic_DNA"/>
</dbReference>
<sequence>MREKFGTSGAFSTGVRGRRRDEGAPADMPPPLRTRNSSFGQAFASTNPPTPGGLGSGRRAMGTFDGVLGGGTSRDDGVWSRRKLPDSGGVNGTATSSAFGERRRPLGQGSGSTEGSGNATVAWSTGGGLPARPGSGDDALIREESGSDHAANMRLSSVEQSSHSGMPLSPSPEPMPRSYEVDRSMNCVASGMSALSMSADQRSIGLGMDSNRDGPSPDIPRTTSTSSISPENINWYYKDPTGQMQGPFAAPTMQEWYEGNYFPEDLLLRRDGDDALEPLHEIKRRVGPVPNLFLSVIPPRAPPNLAPAPQPIPQPYPVQPPALESHVNPVYGTPNYGNMDTFASSSIVSQQPGYGMPQRQPSLDSFGPISPVVPSSIRQPSPRHTIDTLYASDSTPFGNIGSSALERERARQRERDDFLRREALLVQQQQAMTSGAPLQRNGYQNGTVNRDSLYDSNAPMGNLQRMLSESANMPHPMDQQQYMSPLNTANYGPRFQSPLQGTTIETNHGFPMQMQQQQQQQQVPASPWGPAPQIQYQQPTPMQPSFDPAIVSSSPQMTGPRSPYEIHAQQFQQSISFGQQESMQEPQQAPQTAWQPQAYQQLQEHWAALPTQHHQTELVSEPEPMAEQGTVGALPVIGTEDATEQLQPSFIPDSVQVTAEPTIVSPKAPAPIARPRGESLIQSPLPRAVPPSVETKTAVTLPAPISTAVHAAVVAAPIASPVIAVAPVAPVITVPTPPSTTALPKPAPWATAASPIDDKAKAGAATSLRQIQEVEARKAETRKAAEKAERVKRAAAVSASPAVEETVPTTQSWGLAAPIASRAPVPAPEAPAAAAPWSKTGSAPKKTLKEIQEEEEKRKSLAAAAAAVTAANQGLPAAVAAAKRGYADSAKTSSSSGGVWSTVGPGGKVAAGPAVASIRPAAFAQAAPAAIRPAAAATPATTAIRVTATQIAKSPAKIASPAPADSDALVPSAEFVRWLRDSLKGLNSGVNVDEYMQMLLSFSLDPSPAVVEIIQESIYGNSSTLDGRRFAAEFISKRKADASAKKGGSTGAAVKTSLAEVVKAQPKPASPDWNFKTVVKKKGKGKN</sequence>
<dbReference type="STRING" id="1330018.A0A167RB71"/>
<dbReference type="Pfam" id="PF02213">
    <property type="entry name" value="GYF"/>
    <property type="match status" value="1"/>
</dbReference>
<feature type="compositionally biased region" description="Polar residues" evidence="1">
    <location>
        <begin position="34"/>
        <end position="47"/>
    </location>
</feature>
<proteinExistence type="predicted"/>
<dbReference type="OrthoDB" id="6415790at2759"/>
<organism evidence="3 4">
    <name type="scientific">Calocera viscosa (strain TUFC12733)</name>
    <dbReference type="NCBI Taxonomy" id="1330018"/>
    <lineage>
        <taxon>Eukaryota</taxon>
        <taxon>Fungi</taxon>
        <taxon>Dikarya</taxon>
        <taxon>Basidiomycota</taxon>
        <taxon>Agaricomycotina</taxon>
        <taxon>Dacrymycetes</taxon>
        <taxon>Dacrymycetales</taxon>
        <taxon>Dacrymycetaceae</taxon>
        <taxon>Calocera</taxon>
    </lineage>
</organism>
<evidence type="ECO:0000259" key="2">
    <source>
        <dbReference type="PROSITE" id="PS50829"/>
    </source>
</evidence>
<name>A0A167RB71_CALVF</name>
<gene>
    <name evidence="3" type="ORF">CALVIDRAFT_210405</name>
</gene>
<dbReference type="InterPro" id="IPR035445">
    <property type="entry name" value="GYF-like_dom_sf"/>
</dbReference>
<dbReference type="PANTHER" id="PTHR14445:SF36">
    <property type="entry name" value="FI03272P-RELATED"/>
    <property type="match status" value="1"/>
</dbReference>
<dbReference type="InterPro" id="IPR051640">
    <property type="entry name" value="GRB10-interact_GYF"/>
</dbReference>
<feature type="compositionally biased region" description="Polar residues" evidence="1">
    <location>
        <begin position="441"/>
        <end position="450"/>
    </location>
</feature>
<dbReference type="Proteomes" id="UP000076738">
    <property type="component" value="Unassembled WGS sequence"/>
</dbReference>
<protein>
    <recommendedName>
        <fullName evidence="2">GYF domain-containing protein</fullName>
    </recommendedName>
</protein>
<accession>A0A167RB71</accession>
<keyword evidence="4" id="KW-1185">Reference proteome</keyword>